<dbReference type="EMBL" id="JAINVV010000009">
    <property type="protein sequence ID" value="MBY8824750.1"/>
    <property type="molecule type" value="Genomic_DNA"/>
</dbReference>
<gene>
    <name evidence="1" type="ORF">K7G82_20770</name>
</gene>
<sequence>MSAGRIRVGIGGWTYEPWRGTFYPDKLPHARELEHAASRMGAIEINGTYYSSFKPESFRKWADAAPQDFIFTVKASRFCTNRKVLADAGESVGRFVNQGLAALGDKLGPILWQFMPTKKFDREDFGAFLKLLPEKVDGVALRHALEVRHESFEDAAFVALARDTGAAIVFADKAGYPTIDEATADFAYARLQSAEEEIETGYSAAALDDWAKRAKGWAKGGRDTFVFMINGAKVRAPAAAEALTARLD</sequence>
<dbReference type="SUPFAM" id="SSF117396">
    <property type="entry name" value="TM1631-like"/>
    <property type="match status" value="1"/>
</dbReference>
<organism evidence="1 2">
    <name type="scientific">Sphingomonas colocasiae</name>
    <dbReference type="NCBI Taxonomy" id="1848973"/>
    <lineage>
        <taxon>Bacteria</taxon>
        <taxon>Pseudomonadati</taxon>
        <taxon>Pseudomonadota</taxon>
        <taxon>Alphaproteobacteria</taxon>
        <taxon>Sphingomonadales</taxon>
        <taxon>Sphingomonadaceae</taxon>
        <taxon>Sphingomonas</taxon>
    </lineage>
</organism>
<dbReference type="PANTHER" id="PTHR30348:SF4">
    <property type="entry name" value="DUF72 DOMAIN-CONTAINING PROTEIN"/>
    <property type="match status" value="1"/>
</dbReference>
<dbReference type="InterPro" id="IPR002763">
    <property type="entry name" value="DUF72"/>
</dbReference>
<dbReference type="Proteomes" id="UP000706039">
    <property type="component" value="Unassembled WGS sequence"/>
</dbReference>
<reference evidence="1 2" key="1">
    <citation type="submission" date="2021-08" db="EMBL/GenBank/DDBJ databases">
        <authorList>
            <person name="Tuo L."/>
        </authorList>
    </citation>
    <scope>NUCLEOTIDE SEQUENCE [LARGE SCALE GENOMIC DNA]</scope>
    <source>
        <strain evidence="1 2">JCM 31229</strain>
    </source>
</reference>
<dbReference type="Pfam" id="PF01904">
    <property type="entry name" value="DUF72"/>
    <property type="match status" value="1"/>
</dbReference>
<protein>
    <submittedName>
        <fullName evidence="1">DUF72 domain-containing protein</fullName>
    </submittedName>
</protein>
<comment type="caution">
    <text evidence="1">The sequence shown here is derived from an EMBL/GenBank/DDBJ whole genome shotgun (WGS) entry which is preliminary data.</text>
</comment>
<dbReference type="Gene3D" id="3.20.20.410">
    <property type="entry name" value="Protein of unknown function UPF0759"/>
    <property type="match status" value="1"/>
</dbReference>
<dbReference type="InterPro" id="IPR036520">
    <property type="entry name" value="UPF0759_sf"/>
</dbReference>
<dbReference type="PANTHER" id="PTHR30348">
    <property type="entry name" value="UNCHARACTERIZED PROTEIN YECE"/>
    <property type="match status" value="1"/>
</dbReference>
<name>A0ABS7PTS2_9SPHN</name>
<proteinExistence type="predicted"/>
<accession>A0ABS7PTS2</accession>
<dbReference type="RefSeq" id="WP_222991818.1">
    <property type="nucleotide sequence ID" value="NZ_JAINVV010000009.1"/>
</dbReference>
<keyword evidence="2" id="KW-1185">Reference proteome</keyword>
<evidence type="ECO:0000313" key="2">
    <source>
        <dbReference type="Proteomes" id="UP000706039"/>
    </source>
</evidence>
<evidence type="ECO:0000313" key="1">
    <source>
        <dbReference type="EMBL" id="MBY8824750.1"/>
    </source>
</evidence>